<dbReference type="GO" id="GO:0046872">
    <property type="term" value="F:metal ion binding"/>
    <property type="evidence" value="ECO:0007669"/>
    <property type="project" value="UniProtKB-KW"/>
</dbReference>
<keyword evidence="9" id="KW-1185">Reference proteome</keyword>
<keyword evidence="4" id="KW-0862">Zinc</keyword>
<dbReference type="PROSITE" id="PS00758">
    <property type="entry name" value="ARGE_DAPE_CPG2_1"/>
    <property type="match status" value="1"/>
</dbReference>
<evidence type="ECO:0000313" key="9">
    <source>
        <dbReference type="Proteomes" id="UP000037660"/>
    </source>
</evidence>
<dbReference type="Gene3D" id="3.30.70.360">
    <property type="match status" value="1"/>
</dbReference>
<comment type="cofactor">
    <cofactor evidence="1">
        <name>Zn(2+)</name>
        <dbReference type="ChEBI" id="CHEBI:29105"/>
    </cofactor>
</comment>
<dbReference type="Pfam" id="PF01546">
    <property type="entry name" value="Peptidase_M20"/>
    <property type="match status" value="1"/>
</dbReference>
<evidence type="ECO:0000259" key="7">
    <source>
        <dbReference type="Pfam" id="PF07687"/>
    </source>
</evidence>
<keyword evidence="3 8" id="KW-0378">Hydrolase</keyword>
<dbReference type="PANTHER" id="PTHR43808">
    <property type="entry name" value="ACETYLORNITHINE DEACETYLASE"/>
    <property type="match status" value="1"/>
</dbReference>
<keyword evidence="6" id="KW-0732">Signal</keyword>
<dbReference type="EC" id="3.4.17.11" evidence="8"/>
<evidence type="ECO:0000256" key="2">
    <source>
        <dbReference type="ARBA" id="ARBA00022723"/>
    </source>
</evidence>
<dbReference type="GO" id="GO:0004180">
    <property type="term" value="F:carboxypeptidase activity"/>
    <property type="evidence" value="ECO:0007669"/>
    <property type="project" value="UniProtKB-KW"/>
</dbReference>
<reference evidence="9" key="1">
    <citation type="submission" date="2015-07" db="EMBL/GenBank/DDBJ databases">
        <title>Discovery of a poly(ethylene terephthalate assimilation.</title>
        <authorList>
            <person name="Yoshida S."/>
            <person name="Hiraga K."/>
            <person name="Takehana T."/>
            <person name="Taniguchi I."/>
            <person name="Yamaji H."/>
            <person name="Maeda Y."/>
            <person name="Toyohara K."/>
            <person name="Miyamoto K."/>
            <person name="Kimura Y."/>
            <person name="Oda K."/>
        </authorList>
    </citation>
    <scope>NUCLEOTIDE SEQUENCE [LARGE SCALE GENOMIC DNA]</scope>
    <source>
        <strain evidence="9">NBRC 110686 / TISTR 2288 / 201-F6</strain>
    </source>
</reference>
<evidence type="ECO:0000256" key="5">
    <source>
        <dbReference type="PIRSR" id="PIRSR037238-1"/>
    </source>
</evidence>
<keyword evidence="8" id="KW-0121">Carboxypeptidase</keyword>
<dbReference type="PANTHER" id="PTHR43808:SF10">
    <property type="entry name" value="BLL3749 PROTEIN"/>
    <property type="match status" value="1"/>
</dbReference>
<dbReference type="CDD" id="cd03885">
    <property type="entry name" value="M20_CPDG2"/>
    <property type="match status" value="1"/>
</dbReference>
<proteinExistence type="predicted"/>
<dbReference type="InterPro" id="IPR036264">
    <property type="entry name" value="Bact_exopeptidase_dim_dom"/>
</dbReference>
<evidence type="ECO:0000313" key="8">
    <source>
        <dbReference type="EMBL" id="GAP34420.1"/>
    </source>
</evidence>
<evidence type="ECO:0000256" key="3">
    <source>
        <dbReference type="ARBA" id="ARBA00022801"/>
    </source>
</evidence>
<dbReference type="InterPro" id="IPR017150">
    <property type="entry name" value="Pept_M20_glutamate_carboxypep"/>
</dbReference>
<dbReference type="Pfam" id="PF07687">
    <property type="entry name" value="M20_dimer"/>
    <property type="match status" value="1"/>
</dbReference>
<sequence length="430" mass="44855">MPAAALRPRTRLLALALASAAAAFTAGLPARAATDDALLQAARQAQPAVEASLKELVSIESGSANVAGLRRLADLVEARLKALGARTERRPVSAGPGADIVIGRLAGSGRLRVLLLAHLDTVYPEGILATQPWKEEPGRLYGPGIADDKGGIAVILHALQILKDAGWRDHAQLTVLFNPDEEIGSIGSGEAIAALADEHEVVLSFEPTAAKAIAKNEGLLLGAAGTATATLEVTGRASHAGAAPDLGRNALIELSHQLLQTREVARSVPGAQLNWTTSKAGEVRNQIPERASAGGDVRTTQAGAAARLEAALREKVAASRLVPDTQVSVNVREGRPPFQAGERGRALARHAQAIYAELEQRPLVLVPITGGATDAGYAGRSGKAVVVESFGLAGFGYHARDEFIERDSIVPRLYLATRLLQDLGAGKVAY</sequence>
<evidence type="ECO:0000256" key="6">
    <source>
        <dbReference type="SAM" id="SignalP"/>
    </source>
</evidence>
<dbReference type="SUPFAM" id="SSF53187">
    <property type="entry name" value="Zn-dependent exopeptidases"/>
    <property type="match status" value="1"/>
</dbReference>
<gene>
    <name evidence="8" type="ORF">ISF6_4595</name>
</gene>
<dbReference type="PROSITE" id="PS00759">
    <property type="entry name" value="ARGE_DAPE_CPG2_2"/>
    <property type="match status" value="1"/>
</dbReference>
<keyword evidence="8" id="KW-0645">Protease</keyword>
<dbReference type="Proteomes" id="UP000037660">
    <property type="component" value="Unassembled WGS sequence"/>
</dbReference>
<organism evidence="8 9">
    <name type="scientific">Piscinibacter sakaiensis</name>
    <name type="common">Ideonella sakaiensis</name>
    <dbReference type="NCBI Taxonomy" id="1547922"/>
    <lineage>
        <taxon>Bacteria</taxon>
        <taxon>Pseudomonadati</taxon>
        <taxon>Pseudomonadota</taxon>
        <taxon>Betaproteobacteria</taxon>
        <taxon>Burkholderiales</taxon>
        <taxon>Sphaerotilaceae</taxon>
        <taxon>Piscinibacter</taxon>
    </lineage>
</organism>
<evidence type="ECO:0000256" key="4">
    <source>
        <dbReference type="ARBA" id="ARBA00022833"/>
    </source>
</evidence>
<dbReference type="EMBL" id="BBYR01000007">
    <property type="protein sequence ID" value="GAP34420.1"/>
    <property type="molecule type" value="Genomic_DNA"/>
</dbReference>
<dbReference type="PIRSF" id="PIRSF037238">
    <property type="entry name" value="Carboxypeptidase_G2"/>
    <property type="match status" value="1"/>
</dbReference>
<evidence type="ECO:0000256" key="1">
    <source>
        <dbReference type="ARBA" id="ARBA00001947"/>
    </source>
</evidence>
<dbReference type="InterPro" id="IPR011650">
    <property type="entry name" value="Peptidase_M20_dimer"/>
</dbReference>
<dbReference type="STRING" id="1547922.ISF6_4595"/>
<dbReference type="OrthoDB" id="9776600at2"/>
<dbReference type="RefSeq" id="WP_082367912.1">
    <property type="nucleotide sequence ID" value="NZ_BBYR01000007.1"/>
</dbReference>
<feature type="active site" description="Proton acceptor" evidence="5">
    <location>
        <position position="181"/>
    </location>
</feature>
<dbReference type="AlphaFoldDB" id="A0A0K8NWV3"/>
<feature type="signal peptide" evidence="6">
    <location>
        <begin position="1"/>
        <end position="32"/>
    </location>
</feature>
<keyword evidence="2" id="KW-0479">Metal-binding</keyword>
<comment type="caution">
    <text evidence="8">The sequence shown here is derived from an EMBL/GenBank/DDBJ whole genome shotgun (WGS) entry which is preliminary data.</text>
</comment>
<dbReference type="InterPro" id="IPR001261">
    <property type="entry name" value="ArgE/DapE_CS"/>
</dbReference>
<dbReference type="SUPFAM" id="SSF55031">
    <property type="entry name" value="Bacterial exopeptidase dimerisation domain"/>
    <property type="match status" value="1"/>
</dbReference>
<dbReference type="InterPro" id="IPR050072">
    <property type="entry name" value="Peptidase_M20A"/>
</dbReference>
<name>A0A0K8NWV3_PISS1</name>
<dbReference type="NCBIfam" id="NF004788">
    <property type="entry name" value="PRK06133.1"/>
    <property type="match status" value="1"/>
</dbReference>
<accession>A0A0K8NWV3</accession>
<dbReference type="Gene3D" id="3.40.630.10">
    <property type="entry name" value="Zn peptidases"/>
    <property type="match status" value="1"/>
</dbReference>
<feature type="active site" evidence="5">
    <location>
        <position position="120"/>
    </location>
</feature>
<feature type="domain" description="Peptidase M20 dimerisation" evidence="7">
    <location>
        <begin position="223"/>
        <end position="317"/>
    </location>
</feature>
<dbReference type="InterPro" id="IPR002933">
    <property type="entry name" value="Peptidase_M20"/>
</dbReference>
<protein>
    <submittedName>
        <fullName evidence="8">Glutamate carboxypeptidase</fullName>
        <ecNumber evidence="8">3.4.17.11</ecNumber>
    </submittedName>
</protein>
<feature type="chain" id="PRO_5005513488" evidence="6">
    <location>
        <begin position="33"/>
        <end position="430"/>
    </location>
</feature>
<reference evidence="8 9" key="2">
    <citation type="journal article" date="2016" name="Science">
        <title>A bacterium that degrades and assimilates poly(ethylene terephthalate).</title>
        <authorList>
            <person name="Yoshida S."/>
            <person name="Hiraga K."/>
            <person name="Takehana T."/>
            <person name="Taniguchi I."/>
            <person name="Yamaji H."/>
            <person name="Maeda Y."/>
            <person name="Toyohara K."/>
            <person name="Miyamoto K."/>
            <person name="Kimura Y."/>
            <person name="Oda K."/>
        </authorList>
    </citation>
    <scope>NUCLEOTIDE SEQUENCE [LARGE SCALE GENOMIC DNA]</scope>
    <source>
        <strain evidence="9">NBRC 110686 / TISTR 2288 / 201-F6</strain>
    </source>
</reference>